<comment type="subcellular location">
    <subcellularLocation>
        <location evidence="1">Nucleus</location>
    </subcellularLocation>
</comment>
<keyword evidence="13" id="KW-1185">Reference proteome</keyword>
<keyword evidence="8" id="KW-0804">Transcription</keyword>
<organism evidence="12 13">
    <name type="scientific">Ogataea philodendri</name>
    <dbReference type="NCBI Taxonomy" id="1378263"/>
    <lineage>
        <taxon>Eukaryota</taxon>
        <taxon>Fungi</taxon>
        <taxon>Dikarya</taxon>
        <taxon>Ascomycota</taxon>
        <taxon>Saccharomycotina</taxon>
        <taxon>Pichiomycetes</taxon>
        <taxon>Pichiales</taxon>
        <taxon>Pichiaceae</taxon>
        <taxon>Ogataea</taxon>
    </lineage>
</organism>
<dbReference type="OrthoDB" id="3437960at2759"/>
<dbReference type="Proteomes" id="UP000769157">
    <property type="component" value="Unassembled WGS sequence"/>
</dbReference>
<keyword evidence="6" id="KW-0862">Zinc</keyword>
<protein>
    <recommendedName>
        <fullName evidence="11">C2H2-type domain-containing protein</fullName>
    </recommendedName>
</protein>
<keyword evidence="4" id="KW-0677">Repeat</keyword>
<evidence type="ECO:0000313" key="13">
    <source>
        <dbReference type="Proteomes" id="UP000769157"/>
    </source>
</evidence>
<dbReference type="SMART" id="SM00355">
    <property type="entry name" value="ZnF_C2H2"/>
    <property type="match status" value="8"/>
</dbReference>
<reference evidence="12" key="2">
    <citation type="submission" date="2021-01" db="EMBL/GenBank/DDBJ databases">
        <authorList>
            <person name="Schikora-Tamarit M.A."/>
        </authorList>
    </citation>
    <scope>NUCLEOTIDE SEQUENCE</scope>
    <source>
        <strain evidence="12">CBS6075</strain>
    </source>
</reference>
<dbReference type="GO" id="GO:0008270">
    <property type="term" value="F:zinc ion binding"/>
    <property type="evidence" value="ECO:0007669"/>
    <property type="project" value="UniProtKB-KW"/>
</dbReference>
<keyword evidence="9" id="KW-0539">Nucleus</keyword>
<dbReference type="PANTHER" id="PTHR19818">
    <property type="entry name" value="ZINC FINGER PROTEIN ZIC AND GLI"/>
    <property type="match status" value="1"/>
</dbReference>
<evidence type="ECO:0000256" key="5">
    <source>
        <dbReference type="ARBA" id="ARBA00022771"/>
    </source>
</evidence>
<evidence type="ECO:0000256" key="9">
    <source>
        <dbReference type="ARBA" id="ARBA00023242"/>
    </source>
</evidence>
<dbReference type="GO" id="GO:0000978">
    <property type="term" value="F:RNA polymerase II cis-regulatory region sequence-specific DNA binding"/>
    <property type="evidence" value="ECO:0007669"/>
    <property type="project" value="TreeGrafter"/>
</dbReference>
<name>A0A9P8PF67_9ASCO</name>
<feature type="domain" description="C2H2-type" evidence="11">
    <location>
        <begin position="351"/>
        <end position="378"/>
    </location>
</feature>
<feature type="domain" description="C2H2-type" evidence="11">
    <location>
        <begin position="308"/>
        <end position="343"/>
    </location>
</feature>
<evidence type="ECO:0000256" key="8">
    <source>
        <dbReference type="ARBA" id="ARBA00023163"/>
    </source>
</evidence>
<feature type="domain" description="C2H2-type" evidence="11">
    <location>
        <begin position="379"/>
        <end position="406"/>
    </location>
</feature>
<accession>A0A9P8PF67</accession>
<feature type="domain" description="C2H2-type" evidence="11">
    <location>
        <begin position="435"/>
        <end position="462"/>
    </location>
</feature>
<dbReference type="PROSITE" id="PS00028">
    <property type="entry name" value="ZINC_FINGER_C2H2_1"/>
    <property type="match status" value="3"/>
</dbReference>
<evidence type="ECO:0000313" key="12">
    <source>
        <dbReference type="EMBL" id="KAH3670781.1"/>
    </source>
</evidence>
<comment type="caution">
    <text evidence="12">The sequence shown here is derived from an EMBL/GenBank/DDBJ whole genome shotgun (WGS) entry which is preliminary data.</text>
</comment>
<keyword evidence="7" id="KW-0805">Transcription regulation</keyword>
<dbReference type="PANTHER" id="PTHR19818:SF139">
    <property type="entry name" value="PAIR-RULE PROTEIN ODD-PAIRED"/>
    <property type="match status" value="1"/>
</dbReference>
<dbReference type="GO" id="GO:0000981">
    <property type="term" value="F:DNA-binding transcription factor activity, RNA polymerase II-specific"/>
    <property type="evidence" value="ECO:0007669"/>
    <property type="project" value="TreeGrafter"/>
</dbReference>
<evidence type="ECO:0000256" key="4">
    <source>
        <dbReference type="ARBA" id="ARBA00022737"/>
    </source>
</evidence>
<dbReference type="FunFam" id="3.30.160.60:FF:002343">
    <property type="entry name" value="Zinc finger protein 33A"/>
    <property type="match status" value="1"/>
</dbReference>
<keyword evidence="5 10" id="KW-0863">Zinc-finger</keyword>
<dbReference type="InterPro" id="IPR013087">
    <property type="entry name" value="Znf_C2H2_type"/>
</dbReference>
<dbReference type="SUPFAM" id="SSF57667">
    <property type="entry name" value="beta-beta-alpha zinc fingers"/>
    <property type="match status" value="2"/>
</dbReference>
<dbReference type="AlphaFoldDB" id="A0A9P8PF67"/>
<dbReference type="EMBL" id="JAEUBE010000087">
    <property type="protein sequence ID" value="KAH3670781.1"/>
    <property type="molecule type" value="Genomic_DNA"/>
</dbReference>
<proteinExistence type="inferred from homology"/>
<comment type="similarity">
    <text evidence="2">Belongs to the krueppel C2H2-type zinc-finger protein family.</text>
</comment>
<keyword evidence="3" id="KW-0479">Metal-binding</keyword>
<evidence type="ECO:0000256" key="10">
    <source>
        <dbReference type="PROSITE-ProRule" id="PRU00042"/>
    </source>
</evidence>
<dbReference type="FunFam" id="3.30.160.60:FF:000557">
    <property type="entry name" value="zinc finger and SCAN domain-containing protein 29"/>
    <property type="match status" value="1"/>
</dbReference>
<dbReference type="GO" id="GO:0005634">
    <property type="term" value="C:nucleus"/>
    <property type="evidence" value="ECO:0007669"/>
    <property type="project" value="UniProtKB-SubCell"/>
</dbReference>
<dbReference type="InterPro" id="IPR050329">
    <property type="entry name" value="GLI_C2H2-zinc-finger"/>
</dbReference>
<dbReference type="InterPro" id="IPR036236">
    <property type="entry name" value="Znf_C2H2_sf"/>
</dbReference>
<dbReference type="Gene3D" id="3.30.160.60">
    <property type="entry name" value="Classic Zinc Finger"/>
    <property type="match status" value="5"/>
</dbReference>
<evidence type="ECO:0000256" key="6">
    <source>
        <dbReference type="ARBA" id="ARBA00022833"/>
    </source>
</evidence>
<evidence type="ECO:0000259" key="11">
    <source>
        <dbReference type="PROSITE" id="PS50157"/>
    </source>
</evidence>
<sequence length="507" mass="58515">MSPRVVKDLPDRYEDLQCFLFSETETVSEFLKCCYDPSHLLAQEACKDDDDDDQSECCFDYCCFDNCVDAPSEQPKQESGTPSTPPDEKVKLEFGPTEFKLYNRDGELNLTNETSTNQTAEQKLPPDMLGSQLPCANVSHPIPLPTPPTPPSTSISGLESREFSQTHHHHMQFEDQYNGNVIRHDIIIPSNIHWHIHNHHLNHPHYHTMKDEELERPHKKMKMETKDQPSLFNCKWDGCQDELDSSTFNQHLLDSHLTQKTDVYDCGWQECPFTADNLDDLLAHAGIHLEKTPPLAENLDLCKPLPAHICQWEHKDGSVCGKEFASTSDLTNHVIDIHVQSKKSEYTCCWKNCTREHKPFSQRQKIIRHLNTHTKHKPFVCHYCMKSFSLELMLEQHLRTHTGETPFKCNICGKEFKTSSSFIIHQRIHTGEKPLECQVCGKKFRESSNLNKHMKIHSRKFKCDCCMRSFDKEAKYLKHLELCQKGTYGNKNCICKGDMEADIKISV</sequence>
<dbReference type="Pfam" id="PF00096">
    <property type="entry name" value="zf-C2H2"/>
    <property type="match status" value="2"/>
</dbReference>
<dbReference type="GeneID" id="70233265"/>
<gene>
    <name evidence="12" type="ORF">OGAPHI_001297</name>
</gene>
<evidence type="ECO:0000256" key="2">
    <source>
        <dbReference type="ARBA" id="ARBA00006991"/>
    </source>
</evidence>
<evidence type="ECO:0000256" key="3">
    <source>
        <dbReference type="ARBA" id="ARBA00022723"/>
    </source>
</evidence>
<dbReference type="RefSeq" id="XP_046064206.1">
    <property type="nucleotide sequence ID" value="XM_046202042.1"/>
</dbReference>
<reference evidence="12" key="1">
    <citation type="journal article" date="2021" name="Open Biol.">
        <title>Shared evolutionary footprints suggest mitochondrial oxidative damage underlies multiple complex I losses in fungi.</title>
        <authorList>
            <person name="Schikora-Tamarit M.A."/>
            <person name="Marcet-Houben M."/>
            <person name="Nosek J."/>
            <person name="Gabaldon T."/>
        </authorList>
    </citation>
    <scope>NUCLEOTIDE SEQUENCE</scope>
    <source>
        <strain evidence="12">CBS6075</strain>
    </source>
</reference>
<dbReference type="GO" id="GO:0045944">
    <property type="term" value="P:positive regulation of transcription by RNA polymerase II"/>
    <property type="evidence" value="ECO:0007669"/>
    <property type="project" value="UniProtKB-ARBA"/>
</dbReference>
<feature type="domain" description="C2H2-type" evidence="11">
    <location>
        <begin position="407"/>
        <end position="434"/>
    </location>
</feature>
<dbReference type="FunFam" id="3.30.160.60:FF:000193">
    <property type="entry name" value="Zinc finger protein 300"/>
    <property type="match status" value="1"/>
</dbReference>
<dbReference type="PROSITE" id="PS50157">
    <property type="entry name" value="ZINC_FINGER_C2H2_2"/>
    <property type="match status" value="5"/>
</dbReference>
<evidence type="ECO:0000256" key="7">
    <source>
        <dbReference type="ARBA" id="ARBA00023015"/>
    </source>
</evidence>
<evidence type="ECO:0000256" key="1">
    <source>
        <dbReference type="ARBA" id="ARBA00004123"/>
    </source>
</evidence>